<keyword evidence="3" id="KW-1185">Reference proteome</keyword>
<proteinExistence type="predicted"/>
<reference evidence="3" key="1">
    <citation type="journal article" date="2019" name="Int. J. Syst. Evol. Microbiol.">
        <title>The Global Catalogue of Microorganisms (GCM) 10K type strain sequencing project: providing services to taxonomists for standard genome sequencing and annotation.</title>
        <authorList>
            <consortium name="The Broad Institute Genomics Platform"/>
            <consortium name="The Broad Institute Genome Sequencing Center for Infectious Disease"/>
            <person name="Wu L."/>
            <person name="Ma J."/>
        </authorList>
    </citation>
    <scope>NUCLEOTIDE SEQUENCE [LARGE SCALE GENOMIC DNA]</scope>
    <source>
        <strain evidence="3">KCTC 22814</strain>
    </source>
</reference>
<evidence type="ECO:0000313" key="2">
    <source>
        <dbReference type="EMBL" id="MFD2969008.1"/>
    </source>
</evidence>
<name>A0ABW6BI96_9SPHI</name>
<dbReference type="EMBL" id="JBHUPB010000011">
    <property type="protein sequence ID" value="MFD2969008.1"/>
    <property type="molecule type" value="Genomic_DNA"/>
</dbReference>
<dbReference type="InterPro" id="IPR025404">
    <property type="entry name" value="DUF4130"/>
</dbReference>
<gene>
    <name evidence="2" type="ORF">ACFS7Y_16565</name>
</gene>
<dbReference type="InterPro" id="IPR023875">
    <property type="entry name" value="DNA_repair_put"/>
</dbReference>
<evidence type="ECO:0000259" key="1">
    <source>
        <dbReference type="Pfam" id="PF13566"/>
    </source>
</evidence>
<dbReference type="Pfam" id="PF13566">
    <property type="entry name" value="DUF4130"/>
    <property type="match status" value="1"/>
</dbReference>
<dbReference type="NCBIfam" id="TIGR03915">
    <property type="entry name" value="SAM_7_link_chp"/>
    <property type="match status" value="1"/>
</dbReference>
<dbReference type="RefSeq" id="WP_320184497.1">
    <property type="nucleotide sequence ID" value="NZ_CP138332.1"/>
</dbReference>
<organism evidence="2 3">
    <name type="scientific">Sphingobacterium bambusae</name>
    <dbReference type="NCBI Taxonomy" id="662858"/>
    <lineage>
        <taxon>Bacteria</taxon>
        <taxon>Pseudomonadati</taxon>
        <taxon>Bacteroidota</taxon>
        <taxon>Sphingobacteriia</taxon>
        <taxon>Sphingobacteriales</taxon>
        <taxon>Sphingobacteriaceae</taxon>
        <taxon>Sphingobacterium</taxon>
    </lineage>
</organism>
<feature type="domain" description="DUF4130" evidence="1">
    <location>
        <begin position="88"/>
        <end position="253"/>
    </location>
</feature>
<accession>A0ABW6BI96</accession>
<evidence type="ECO:0000313" key="3">
    <source>
        <dbReference type="Proteomes" id="UP001597525"/>
    </source>
</evidence>
<protein>
    <submittedName>
        <fullName evidence="2">TIGR03915 family putative DNA repair protein</fullName>
    </submittedName>
</protein>
<comment type="caution">
    <text evidence="2">The sequence shown here is derived from an EMBL/GenBank/DDBJ whole genome shotgun (WGS) entry which is preliminary data.</text>
</comment>
<dbReference type="Proteomes" id="UP001597525">
    <property type="component" value="Unassembled WGS sequence"/>
</dbReference>
<sequence length="260" mass="31098">MRQVDMYFDGTWEGILTAVFEVFEHRVFPLTLQHSKVQQQGMFQSVHEVLSQPEKAARVKKGLLEKVGKMGYQELWHAFLSELPESPCLIVRMATYYFQEQQNVRQNFGHDLVIQLKKIVKSVSRERHRMKAFTRFQRLKDGLFVALIEPDFNVLPLIQKHFQDRYADQRWLIFDIRRHYGIYYDEQACNEVTFGDQGGGANNRMLIDLYAEEEPLYADLWKRYFKSVNIVERKNMKLHLQHVPRRYWRHLHEKSFGLEG</sequence>